<evidence type="ECO:0000256" key="1">
    <source>
        <dbReference type="SAM" id="MobiDB-lite"/>
    </source>
</evidence>
<comment type="caution">
    <text evidence="2">The sequence shown here is derived from an EMBL/GenBank/DDBJ whole genome shotgun (WGS) entry which is preliminary data.</text>
</comment>
<dbReference type="EMBL" id="BOPG01000019">
    <property type="protein sequence ID" value="GIJ55573.1"/>
    <property type="molecule type" value="Genomic_DNA"/>
</dbReference>
<feature type="compositionally biased region" description="Basic and acidic residues" evidence="1">
    <location>
        <begin position="126"/>
        <end position="144"/>
    </location>
</feature>
<keyword evidence="3" id="KW-1185">Reference proteome</keyword>
<accession>A0A8J4DZI0</accession>
<protein>
    <submittedName>
        <fullName evidence="2">Uncharacterized protein</fullName>
    </submittedName>
</protein>
<dbReference type="Proteomes" id="UP000612585">
    <property type="component" value="Unassembled WGS sequence"/>
</dbReference>
<reference evidence="2" key="1">
    <citation type="submission" date="2021-01" db="EMBL/GenBank/DDBJ databases">
        <title>Whole genome shotgun sequence of Virgisporangium aurantiacum NBRC 16421.</title>
        <authorList>
            <person name="Komaki H."/>
            <person name="Tamura T."/>
        </authorList>
    </citation>
    <scope>NUCLEOTIDE SEQUENCE</scope>
    <source>
        <strain evidence="2">NBRC 16421</strain>
    </source>
</reference>
<proteinExistence type="predicted"/>
<dbReference type="RefSeq" id="WP_203992575.1">
    <property type="nucleotide sequence ID" value="NZ_BOPG01000019.1"/>
</dbReference>
<evidence type="ECO:0000313" key="2">
    <source>
        <dbReference type="EMBL" id="GIJ55573.1"/>
    </source>
</evidence>
<feature type="compositionally biased region" description="Low complexity" evidence="1">
    <location>
        <begin position="114"/>
        <end position="125"/>
    </location>
</feature>
<organism evidence="2 3">
    <name type="scientific">Virgisporangium aurantiacum</name>
    <dbReference type="NCBI Taxonomy" id="175570"/>
    <lineage>
        <taxon>Bacteria</taxon>
        <taxon>Bacillati</taxon>
        <taxon>Actinomycetota</taxon>
        <taxon>Actinomycetes</taxon>
        <taxon>Micromonosporales</taxon>
        <taxon>Micromonosporaceae</taxon>
        <taxon>Virgisporangium</taxon>
    </lineage>
</organism>
<gene>
    <name evidence="2" type="ORF">Vau01_030890</name>
</gene>
<name>A0A8J4DZI0_9ACTN</name>
<sequence length="166" mass="18657">MNALLNSLTENELSLVRETERARLAELDEDGLVELHTRVRRARDKYVKLYRRRAAARIEEVGGRGRAYPKNTRNRTKAEVFEDALARVSARLAAAARASARALRAERLAEARNARNTAPPAAPAAERTDGRVAQRLDRRPDHLGLPKRHASTRAVGARRQARHDSR</sequence>
<dbReference type="AlphaFoldDB" id="A0A8J4DZI0"/>
<feature type="region of interest" description="Disordered" evidence="1">
    <location>
        <begin position="111"/>
        <end position="166"/>
    </location>
</feature>
<evidence type="ECO:0000313" key="3">
    <source>
        <dbReference type="Proteomes" id="UP000612585"/>
    </source>
</evidence>